<protein>
    <submittedName>
        <fullName evidence="2">Uncharacterized protein</fullName>
    </submittedName>
</protein>
<accession>A0A6A5G3Q7</accession>
<gene>
    <name evidence="2" type="ORF">GCK72_026096</name>
</gene>
<dbReference type="EMBL" id="WUAV01000006">
    <property type="protein sequence ID" value="KAF1749628.1"/>
    <property type="molecule type" value="Genomic_DNA"/>
</dbReference>
<proteinExistence type="predicted"/>
<name>A0A6A5G3Q7_CAERE</name>
<reference evidence="2 3" key="1">
    <citation type="submission" date="2019-12" db="EMBL/GenBank/DDBJ databases">
        <title>Chromosome-level assembly of the Caenorhabditis remanei genome.</title>
        <authorList>
            <person name="Teterina A.A."/>
            <person name="Willis J.H."/>
            <person name="Phillips P.C."/>
        </authorList>
    </citation>
    <scope>NUCLEOTIDE SEQUENCE [LARGE SCALE GENOMIC DNA]</scope>
    <source>
        <strain evidence="2 3">PX506</strain>
        <tissue evidence="2">Whole organism</tissue>
    </source>
</reference>
<feature type="compositionally biased region" description="Basic and acidic residues" evidence="1">
    <location>
        <begin position="145"/>
        <end position="154"/>
    </location>
</feature>
<dbReference type="AlphaFoldDB" id="A0A6A5G3Q7"/>
<dbReference type="KEGG" id="crq:GCK72_026096"/>
<comment type="caution">
    <text evidence="2">The sequence shown here is derived from an EMBL/GenBank/DDBJ whole genome shotgun (WGS) entry which is preliminary data.</text>
</comment>
<dbReference type="Proteomes" id="UP000483820">
    <property type="component" value="Chromosome X"/>
</dbReference>
<dbReference type="RefSeq" id="XP_053580220.1">
    <property type="nucleotide sequence ID" value="XM_053736654.1"/>
</dbReference>
<feature type="region of interest" description="Disordered" evidence="1">
    <location>
        <begin position="120"/>
        <end position="165"/>
    </location>
</feature>
<feature type="region of interest" description="Disordered" evidence="1">
    <location>
        <begin position="34"/>
        <end position="67"/>
    </location>
</feature>
<evidence type="ECO:0000313" key="2">
    <source>
        <dbReference type="EMBL" id="KAF1749628.1"/>
    </source>
</evidence>
<feature type="compositionally biased region" description="Basic and acidic residues" evidence="1">
    <location>
        <begin position="45"/>
        <end position="61"/>
    </location>
</feature>
<dbReference type="CTD" id="9813979"/>
<evidence type="ECO:0000256" key="1">
    <source>
        <dbReference type="SAM" id="MobiDB-lite"/>
    </source>
</evidence>
<sequence>MNETKEKMKRMEEQAEKFKQFGVQHRALVEKFDSCVASTSSTGPPKDDKDDKEPKIQDPHPKQISGGIWTVGNVRMVTAADLDYLKVSVTVKVCCQTRLSGSRDRSIIFKNERIQQISRSNEQWTKRTKSWTSSPTKADAPNTADDGHQQHHSGELGNPPMLNAGGFLPHFPPHIPQNLVPLLMALNRIRGINILRQSPGASPPEVAARN</sequence>
<organism evidence="2 3">
    <name type="scientific">Caenorhabditis remanei</name>
    <name type="common">Caenorhabditis vulgaris</name>
    <dbReference type="NCBI Taxonomy" id="31234"/>
    <lineage>
        <taxon>Eukaryota</taxon>
        <taxon>Metazoa</taxon>
        <taxon>Ecdysozoa</taxon>
        <taxon>Nematoda</taxon>
        <taxon>Chromadorea</taxon>
        <taxon>Rhabditida</taxon>
        <taxon>Rhabditina</taxon>
        <taxon>Rhabditomorpha</taxon>
        <taxon>Rhabditoidea</taxon>
        <taxon>Rhabditidae</taxon>
        <taxon>Peloderinae</taxon>
        <taxon>Caenorhabditis</taxon>
    </lineage>
</organism>
<evidence type="ECO:0000313" key="3">
    <source>
        <dbReference type="Proteomes" id="UP000483820"/>
    </source>
</evidence>
<dbReference type="GeneID" id="9813979"/>